<keyword evidence="3" id="KW-1185">Reference proteome</keyword>
<comment type="caution">
    <text evidence="2">The sequence shown here is derived from an EMBL/GenBank/DDBJ whole genome shotgun (WGS) entry which is preliminary data.</text>
</comment>
<organism evidence="2 3">
    <name type="scientific">Brassica cretica</name>
    <name type="common">Mustard</name>
    <dbReference type="NCBI Taxonomy" id="69181"/>
    <lineage>
        <taxon>Eukaryota</taxon>
        <taxon>Viridiplantae</taxon>
        <taxon>Streptophyta</taxon>
        <taxon>Embryophyta</taxon>
        <taxon>Tracheophyta</taxon>
        <taxon>Spermatophyta</taxon>
        <taxon>Magnoliopsida</taxon>
        <taxon>eudicotyledons</taxon>
        <taxon>Gunneridae</taxon>
        <taxon>Pentapetalae</taxon>
        <taxon>rosids</taxon>
        <taxon>malvids</taxon>
        <taxon>Brassicales</taxon>
        <taxon>Brassicaceae</taxon>
        <taxon>Brassiceae</taxon>
        <taxon>Brassica</taxon>
    </lineage>
</organism>
<keyword evidence="1" id="KW-1133">Transmembrane helix</keyword>
<sequence>MTARRSFPNPCVLSAACDFLLSLLLKSHAPLGLLLSLWSPAGCSCESQTLASSSLSDKELDRVRITWTRLRLRGCSVSALIARLLCVGACLIFILFARFVILCLCGSSTGGFLAFFSLVLLQFLALFGLGLGSSTRSMSFFVGCKESVD</sequence>
<keyword evidence="1" id="KW-0812">Transmembrane</keyword>
<evidence type="ECO:0000256" key="1">
    <source>
        <dbReference type="SAM" id="Phobius"/>
    </source>
</evidence>
<evidence type="ECO:0008006" key="4">
    <source>
        <dbReference type="Google" id="ProtNLM"/>
    </source>
</evidence>
<keyword evidence="1" id="KW-0472">Membrane</keyword>
<evidence type="ECO:0000313" key="2">
    <source>
        <dbReference type="EMBL" id="KAF3527356.1"/>
    </source>
</evidence>
<feature type="transmembrane region" description="Helical" evidence="1">
    <location>
        <begin position="112"/>
        <end position="131"/>
    </location>
</feature>
<dbReference type="Proteomes" id="UP000266723">
    <property type="component" value="Unassembled WGS sequence"/>
</dbReference>
<reference evidence="2 3" key="1">
    <citation type="journal article" date="2020" name="BMC Genomics">
        <title>Intraspecific diversification of the crop wild relative Brassica cretica Lam. using demographic model selection.</title>
        <authorList>
            <person name="Kioukis A."/>
            <person name="Michalopoulou V.A."/>
            <person name="Briers L."/>
            <person name="Pirintsos S."/>
            <person name="Studholme D.J."/>
            <person name="Pavlidis P."/>
            <person name="Sarris P.F."/>
        </authorList>
    </citation>
    <scope>NUCLEOTIDE SEQUENCE [LARGE SCALE GENOMIC DNA]</scope>
    <source>
        <strain evidence="3">cv. PFS-1207/04</strain>
    </source>
</reference>
<name>A0ABQ7B5R3_BRACR</name>
<dbReference type="EMBL" id="QGKV02001507">
    <property type="protein sequence ID" value="KAF3527356.1"/>
    <property type="molecule type" value="Genomic_DNA"/>
</dbReference>
<proteinExistence type="predicted"/>
<feature type="transmembrane region" description="Helical" evidence="1">
    <location>
        <begin position="80"/>
        <end position="105"/>
    </location>
</feature>
<accession>A0ABQ7B5R3</accession>
<evidence type="ECO:0000313" key="3">
    <source>
        <dbReference type="Proteomes" id="UP000266723"/>
    </source>
</evidence>
<gene>
    <name evidence="2" type="ORF">DY000_02042325</name>
</gene>
<dbReference type="PROSITE" id="PS51257">
    <property type="entry name" value="PROKAR_LIPOPROTEIN"/>
    <property type="match status" value="1"/>
</dbReference>
<protein>
    <recommendedName>
        <fullName evidence="4">Transmembrane protein</fullName>
    </recommendedName>
</protein>